<evidence type="ECO:0000313" key="1">
    <source>
        <dbReference type="EMBL" id="KAL1864402.1"/>
    </source>
</evidence>
<gene>
    <name evidence="1" type="ORF">VTK73DRAFT_5901</name>
</gene>
<sequence>MSLPTKHDGATHDQPICALAVGWYERPIDQSFLSYASISHRGASCLPIHLRGYVATSPRLHFSYLTFSCV</sequence>
<dbReference type="EMBL" id="JAZHXJ010000330">
    <property type="protein sequence ID" value="KAL1864402.1"/>
    <property type="molecule type" value="Genomic_DNA"/>
</dbReference>
<accession>A0ABR3WLQ0</accession>
<proteinExistence type="predicted"/>
<reference evidence="1 2" key="1">
    <citation type="journal article" date="2024" name="Commun. Biol.">
        <title>Comparative genomic analysis of thermophilic fungi reveals convergent evolutionary adaptations and gene losses.</title>
        <authorList>
            <person name="Steindorff A.S."/>
            <person name="Aguilar-Pontes M.V."/>
            <person name="Robinson A.J."/>
            <person name="Andreopoulos B."/>
            <person name="LaButti K."/>
            <person name="Kuo A."/>
            <person name="Mondo S."/>
            <person name="Riley R."/>
            <person name="Otillar R."/>
            <person name="Haridas S."/>
            <person name="Lipzen A."/>
            <person name="Grimwood J."/>
            <person name="Schmutz J."/>
            <person name="Clum A."/>
            <person name="Reid I.D."/>
            <person name="Moisan M.C."/>
            <person name="Butler G."/>
            <person name="Nguyen T.T.M."/>
            <person name="Dewar K."/>
            <person name="Conant G."/>
            <person name="Drula E."/>
            <person name="Henrissat B."/>
            <person name="Hansel C."/>
            <person name="Singer S."/>
            <person name="Hutchinson M.I."/>
            <person name="de Vries R.P."/>
            <person name="Natvig D.O."/>
            <person name="Powell A.J."/>
            <person name="Tsang A."/>
            <person name="Grigoriev I.V."/>
        </authorList>
    </citation>
    <scope>NUCLEOTIDE SEQUENCE [LARGE SCALE GENOMIC DNA]</scope>
    <source>
        <strain evidence="1 2">ATCC 24622</strain>
    </source>
</reference>
<name>A0ABR3WLQ0_9PEZI</name>
<evidence type="ECO:0000313" key="2">
    <source>
        <dbReference type="Proteomes" id="UP001586593"/>
    </source>
</evidence>
<organism evidence="1 2">
    <name type="scientific">Phialemonium thermophilum</name>
    <dbReference type="NCBI Taxonomy" id="223376"/>
    <lineage>
        <taxon>Eukaryota</taxon>
        <taxon>Fungi</taxon>
        <taxon>Dikarya</taxon>
        <taxon>Ascomycota</taxon>
        <taxon>Pezizomycotina</taxon>
        <taxon>Sordariomycetes</taxon>
        <taxon>Sordariomycetidae</taxon>
        <taxon>Cephalothecales</taxon>
        <taxon>Cephalothecaceae</taxon>
        <taxon>Phialemonium</taxon>
    </lineage>
</organism>
<dbReference type="Proteomes" id="UP001586593">
    <property type="component" value="Unassembled WGS sequence"/>
</dbReference>
<comment type="caution">
    <text evidence="1">The sequence shown here is derived from an EMBL/GenBank/DDBJ whole genome shotgun (WGS) entry which is preliminary data.</text>
</comment>
<keyword evidence="2" id="KW-1185">Reference proteome</keyword>
<protein>
    <submittedName>
        <fullName evidence="1">Uncharacterized protein</fullName>
    </submittedName>
</protein>